<gene>
    <name evidence="10" type="ORF">ACFSQ3_06190</name>
</gene>
<dbReference type="Proteomes" id="UP001597393">
    <property type="component" value="Unassembled WGS sequence"/>
</dbReference>
<dbReference type="EC" id="1.5.1.3" evidence="3 8"/>
<dbReference type="PRINTS" id="PR00070">
    <property type="entry name" value="DHFR"/>
</dbReference>
<evidence type="ECO:0000259" key="9">
    <source>
        <dbReference type="PROSITE" id="PS51330"/>
    </source>
</evidence>
<comment type="pathway">
    <text evidence="1 8">Cofactor biosynthesis; tetrahydrofolate biosynthesis; 5,6,7,8-tetrahydrofolate from 7,8-dihydrofolate: step 1/1.</text>
</comment>
<evidence type="ECO:0000256" key="1">
    <source>
        <dbReference type="ARBA" id="ARBA00004903"/>
    </source>
</evidence>
<evidence type="ECO:0000256" key="4">
    <source>
        <dbReference type="ARBA" id="ARBA00022563"/>
    </source>
</evidence>
<dbReference type="Pfam" id="PF00186">
    <property type="entry name" value="DHFR_1"/>
    <property type="match status" value="1"/>
</dbReference>
<dbReference type="EMBL" id="JBHUMA010000006">
    <property type="protein sequence ID" value="MFD2598539.1"/>
    <property type="molecule type" value="Genomic_DNA"/>
</dbReference>
<evidence type="ECO:0000256" key="3">
    <source>
        <dbReference type="ARBA" id="ARBA00012856"/>
    </source>
</evidence>
<protein>
    <recommendedName>
        <fullName evidence="3 8">Dihydrofolate reductase</fullName>
        <ecNumber evidence="3 8">1.5.1.3</ecNumber>
    </recommendedName>
</protein>
<evidence type="ECO:0000256" key="7">
    <source>
        <dbReference type="ARBA" id="ARBA00025067"/>
    </source>
</evidence>
<evidence type="ECO:0000256" key="2">
    <source>
        <dbReference type="ARBA" id="ARBA00009539"/>
    </source>
</evidence>
<comment type="similarity">
    <text evidence="2 8">Belongs to the dihydrofolate reductase family.</text>
</comment>
<accession>A0ABW5NHD0</accession>
<dbReference type="PIRSF" id="PIRSF000194">
    <property type="entry name" value="DHFR"/>
    <property type="match status" value="1"/>
</dbReference>
<dbReference type="PANTHER" id="PTHR48069">
    <property type="entry name" value="DIHYDROFOLATE REDUCTASE"/>
    <property type="match status" value="1"/>
</dbReference>
<comment type="function">
    <text evidence="7 8">Key enzyme in folate metabolism. Catalyzes an essential reaction for de novo glycine and purine synthesis, and for DNA precursor synthesis.</text>
</comment>
<keyword evidence="6 8" id="KW-0560">Oxidoreductase</keyword>
<evidence type="ECO:0000313" key="11">
    <source>
        <dbReference type="Proteomes" id="UP001597393"/>
    </source>
</evidence>
<dbReference type="RefSeq" id="WP_380868533.1">
    <property type="nucleotide sequence ID" value="NZ_JBHUMA010000006.1"/>
</dbReference>
<dbReference type="InterPro" id="IPR024072">
    <property type="entry name" value="DHFR-like_dom_sf"/>
</dbReference>
<dbReference type="SUPFAM" id="SSF53597">
    <property type="entry name" value="Dihydrofolate reductase-like"/>
    <property type="match status" value="1"/>
</dbReference>
<evidence type="ECO:0000256" key="5">
    <source>
        <dbReference type="ARBA" id="ARBA00022857"/>
    </source>
</evidence>
<evidence type="ECO:0000256" key="6">
    <source>
        <dbReference type="ARBA" id="ARBA00023002"/>
    </source>
</evidence>
<dbReference type="PANTHER" id="PTHR48069:SF3">
    <property type="entry name" value="DIHYDROFOLATE REDUCTASE"/>
    <property type="match status" value="1"/>
</dbReference>
<name>A0ABW5NHD0_9SPHI</name>
<keyword evidence="11" id="KW-1185">Reference proteome</keyword>
<keyword evidence="5 8" id="KW-0521">NADP</keyword>
<proteinExistence type="inferred from homology"/>
<comment type="catalytic activity">
    <reaction evidence="8">
        <text>(6S)-5,6,7,8-tetrahydrofolate + NADP(+) = 7,8-dihydrofolate + NADPH + H(+)</text>
        <dbReference type="Rhea" id="RHEA:15009"/>
        <dbReference type="ChEBI" id="CHEBI:15378"/>
        <dbReference type="ChEBI" id="CHEBI:57451"/>
        <dbReference type="ChEBI" id="CHEBI:57453"/>
        <dbReference type="ChEBI" id="CHEBI:57783"/>
        <dbReference type="ChEBI" id="CHEBI:58349"/>
        <dbReference type="EC" id="1.5.1.3"/>
    </reaction>
</comment>
<organism evidence="10 11">
    <name type="scientific">Sphingobacterium corticis</name>
    <dbReference type="NCBI Taxonomy" id="1812823"/>
    <lineage>
        <taxon>Bacteria</taxon>
        <taxon>Pseudomonadati</taxon>
        <taxon>Bacteroidota</taxon>
        <taxon>Sphingobacteriia</taxon>
        <taxon>Sphingobacteriales</taxon>
        <taxon>Sphingobacteriaceae</taxon>
        <taxon>Sphingobacterium</taxon>
    </lineage>
</organism>
<comment type="caution">
    <text evidence="10">The sequence shown here is derived from an EMBL/GenBank/DDBJ whole genome shotgun (WGS) entry which is preliminary data.</text>
</comment>
<evidence type="ECO:0000313" key="10">
    <source>
        <dbReference type="EMBL" id="MFD2598539.1"/>
    </source>
</evidence>
<dbReference type="CDD" id="cd00209">
    <property type="entry name" value="DHFR"/>
    <property type="match status" value="1"/>
</dbReference>
<dbReference type="Gene3D" id="3.40.430.10">
    <property type="entry name" value="Dihydrofolate Reductase, subunit A"/>
    <property type="match status" value="1"/>
</dbReference>
<sequence length="166" mass="19247">MNNTQIILIAAASENNVIGKDNDLAWHLPDDFKYFKNTTKEHSIVMGRKTFDSMGKALPDRRNIVITRDQKWNAPDVDVANSLQEVFTYCRDEREIFIIGGAEIYKQALPYANKILLTRVHTEIDGDAYFPTFDLSEWKLTDSTFHDSDEKHAFSFTFEVYERIQS</sequence>
<reference evidence="11" key="1">
    <citation type="journal article" date="2019" name="Int. J. Syst. Evol. Microbiol.">
        <title>The Global Catalogue of Microorganisms (GCM) 10K type strain sequencing project: providing services to taxonomists for standard genome sequencing and annotation.</title>
        <authorList>
            <consortium name="The Broad Institute Genomics Platform"/>
            <consortium name="The Broad Institute Genome Sequencing Center for Infectious Disease"/>
            <person name="Wu L."/>
            <person name="Ma J."/>
        </authorList>
    </citation>
    <scope>NUCLEOTIDE SEQUENCE [LARGE SCALE GENOMIC DNA]</scope>
    <source>
        <strain evidence="11">KCTC 42248</strain>
    </source>
</reference>
<feature type="domain" description="DHFR" evidence="9">
    <location>
        <begin position="5"/>
        <end position="163"/>
    </location>
</feature>
<dbReference type="InterPro" id="IPR012259">
    <property type="entry name" value="DHFR"/>
</dbReference>
<evidence type="ECO:0000256" key="8">
    <source>
        <dbReference type="PIRNR" id="PIRNR000194"/>
    </source>
</evidence>
<dbReference type="PROSITE" id="PS51330">
    <property type="entry name" value="DHFR_2"/>
    <property type="match status" value="1"/>
</dbReference>
<dbReference type="GO" id="GO:0004146">
    <property type="term" value="F:dihydrofolate reductase activity"/>
    <property type="evidence" value="ECO:0007669"/>
    <property type="project" value="UniProtKB-EC"/>
</dbReference>
<keyword evidence="4 8" id="KW-0554">One-carbon metabolism</keyword>
<dbReference type="InterPro" id="IPR001796">
    <property type="entry name" value="DHFR_dom"/>
</dbReference>